<evidence type="ECO:0000256" key="4">
    <source>
        <dbReference type="ARBA" id="ARBA00022679"/>
    </source>
</evidence>
<dbReference type="Gene3D" id="1.10.287.130">
    <property type="match status" value="1"/>
</dbReference>
<dbReference type="Pfam" id="PF02518">
    <property type="entry name" value="HATPase_c"/>
    <property type="match status" value="1"/>
</dbReference>
<dbReference type="AlphaFoldDB" id="W4LMJ0"/>
<dbReference type="GO" id="GO:0000155">
    <property type="term" value="F:phosphorelay sensor kinase activity"/>
    <property type="evidence" value="ECO:0007669"/>
    <property type="project" value="InterPro"/>
</dbReference>
<dbReference type="InterPro" id="IPR001789">
    <property type="entry name" value="Sig_transdc_resp-reg_receiver"/>
</dbReference>
<evidence type="ECO:0000256" key="2">
    <source>
        <dbReference type="ARBA" id="ARBA00012438"/>
    </source>
</evidence>
<dbReference type="EMBL" id="AZHW01000539">
    <property type="protein sequence ID" value="ETW98591.1"/>
    <property type="molecule type" value="Genomic_DNA"/>
</dbReference>
<dbReference type="PROSITE" id="PS50109">
    <property type="entry name" value="HIS_KIN"/>
    <property type="match status" value="1"/>
</dbReference>
<gene>
    <name evidence="9" type="ORF">ETSY1_18115</name>
</gene>
<dbReference type="SUPFAM" id="SSF55874">
    <property type="entry name" value="ATPase domain of HSP90 chaperone/DNA topoisomerase II/histidine kinase"/>
    <property type="match status" value="1"/>
</dbReference>
<dbReference type="SMART" id="SM00387">
    <property type="entry name" value="HATPase_c"/>
    <property type="match status" value="1"/>
</dbReference>
<dbReference type="InterPro" id="IPR005467">
    <property type="entry name" value="His_kinase_dom"/>
</dbReference>
<protein>
    <recommendedName>
        <fullName evidence="2">histidine kinase</fullName>
        <ecNumber evidence="2">2.7.13.3</ecNumber>
    </recommendedName>
</protein>
<evidence type="ECO:0000259" key="7">
    <source>
        <dbReference type="PROSITE" id="PS50109"/>
    </source>
</evidence>
<dbReference type="PROSITE" id="PS50110">
    <property type="entry name" value="RESPONSE_REGULATORY"/>
    <property type="match status" value="1"/>
</dbReference>
<evidence type="ECO:0000256" key="3">
    <source>
        <dbReference type="ARBA" id="ARBA00022553"/>
    </source>
</evidence>
<dbReference type="InterPro" id="IPR036890">
    <property type="entry name" value="HATPase_C_sf"/>
</dbReference>
<dbReference type="InterPro" id="IPR004358">
    <property type="entry name" value="Sig_transdc_His_kin-like_C"/>
</dbReference>
<keyword evidence="5" id="KW-0418">Kinase</keyword>
<evidence type="ECO:0000259" key="8">
    <source>
        <dbReference type="PROSITE" id="PS50110"/>
    </source>
</evidence>
<name>W4LMJ0_ENTF1</name>
<feature type="modified residue" description="4-aspartylphosphate" evidence="6">
    <location>
        <position position="60"/>
    </location>
</feature>
<evidence type="ECO:0000313" key="9">
    <source>
        <dbReference type="EMBL" id="ETW98591.1"/>
    </source>
</evidence>
<dbReference type="Pfam" id="PF00512">
    <property type="entry name" value="HisKA"/>
    <property type="match status" value="1"/>
</dbReference>
<dbReference type="SMART" id="SM00448">
    <property type="entry name" value="REC"/>
    <property type="match status" value="1"/>
</dbReference>
<feature type="domain" description="Histidine kinase" evidence="7">
    <location>
        <begin position="148"/>
        <end position="361"/>
    </location>
</feature>
<accession>W4LMJ0</accession>
<dbReference type="Gene3D" id="3.30.565.10">
    <property type="entry name" value="Histidine kinase-like ATPase, C-terminal domain"/>
    <property type="match status" value="1"/>
</dbReference>
<dbReference type="CDD" id="cd00082">
    <property type="entry name" value="HisKA"/>
    <property type="match status" value="1"/>
</dbReference>
<evidence type="ECO:0000313" key="10">
    <source>
        <dbReference type="Proteomes" id="UP000019141"/>
    </source>
</evidence>
<dbReference type="Proteomes" id="UP000019141">
    <property type="component" value="Unassembled WGS sequence"/>
</dbReference>
<evidence type="ECO:0000256" key="1">
    <source>
        <dbReference type="ARBA" id="ARBA00000085"/>
    </source>
</evidence>
<dbReference type="InterPro" id="IPR011006">
    <property type="entry name" value="CheY-like_superfamily"/>
</dbReference>
<dbReference type="InterPro" id="IPR052162">
    <property type="entry name" value="Sensor_kinase/Photoreceptor"/>
</dbReference>
<dbReference type="PANTHER" id="PTHR43304:SF1">
    <property type="entry name" value="PAC DOMAIN-CONTAINING PROTEIN"/>
    <property type="match status" value="1"/>
</dbReference>
<dbReference type="InterPro" id="IPR003661">
    <property type="entry name" value="HisK_dim/P_dom"/>
</dbReference>
<dbReference type="HOGENOM" id="CLU_000445_114_72_7"/>
<dbReference type="InterPro" id="IPR003594">
    <property type="entry name" value="HATPase_dom"/>
</dbReference>
<evidence type="ECO:0000256" key="5">
    <source>
        <dbReference type="ARBA" id="ARBA00022777"/>
    </source>
</evidence>
<keyword evidence="4" id="KW-0808">Transferase</keyword>
<comment type="caution">
    <text evidence="9">The sequence shown here is derived from an EMBL/GenBank/DDBJ whole genome shotgun (WGS) entry which is preliminary data.</text>
</comment>
<dbReference type="FunFam" id="3.30.565.10:FF:000006">
    <property type="entry name" value="Sensor histidine kinase WalK"/>
    <property type="match status" value="1"/>
</dbReference>
<evidence type="ECO:0000256" key="6">
    <source>
        <dbReference type="PROSITE-ProRule" id="PRU00169"/>
    </source>
</evidence>
<reference evidence="9 10" key="1">
    <citation type="journal article" date="2014" name="Nature">
        <title>An environmental bacterial taxon with a large and distinct metabolic repertoire.</title>
        <authorList>
            <person name="Wilson M.C."/>
            <person name="Mori T."/>
            <person name="Ruckert C."/>
            <person name="Uria A.R."/>
            <person name="Helf M.J."/>
            <person name="Takada K."/>
            <person name="Gernert C."/>
            <person name="Steffens U.A."/>
            <person name="Heycke N."/>
            <person name="Schmitt S."/>
            <person name="Rinke C."/>
            <person name="Helfrich E.J."/>
            <person name="Brachmann A.O."/>
            <person name="Gurgui C."/>
            <person name="Wakimoto T."/>
            <person name="Kracht M."/>
            <person name="Crusemann M."/>
            <person name="Hentschel U."/>
            <person name="Abe I."/>
            <person name="Matsunaga S."/>
            <person name="Kalinowski J."/>
            <person name="Takeyama H."/>
            <person name="Piel J."/>
        </authorList>
    </citation>
    <scope>NUCLEOTIDE SEQUENCE [LARGE SCALE GENOMIC DNA]</scope>
    <source>
        <strain evidence="10">TSY1</strain>
    </source>
</reference>
<sequence length="362" mass="39740">MAQSKPLTIVAVDDNPADFGILRRRLQKVSGLDCQLIHCDNAAAVQDVLDRSDVDCLFLDYQLGACTGLDVLTDIRASGNDVPVITLTGQGNEAIAVEAMKRGAQDYLVKADLTPETLRLAIDNALEKVALTRKVVATQEEMRQFASTAAHDLKAPLRRVMQFCQQLQKKCELKLGNDERELLNYLVQNTAQMQRLIEDLLAYARVGRSEVPLRHVALDSVLATVMNHLSAVIEENEARIDIGSMPVVLGDSTALVQLFQNLVGNALKFRNENAPVVTIRAQAEGCFWHVTVVDNGIGIAPEHHQDIFVPFRRLHAPHEYEGSGIGLATCSKIIVQHGGRIWVESQIGQGTAFHLTLPAVSE</sequence>
<proteinExistence type="predicted"/>
<organism evidence="9 10">
    <name type="scientific">Entotheonella factor</name>
    <dbReference type="NCBI Taxonomy" id="1429438"/>
    <lineage>
        <taxon>Bacteria</taxon>
        <taxon>Pseudomonadati</taxon>
        <taxon>Nitrospinota/Tectimicrobiota group</taxon>
        <taxon>Candidatus Tectimicrobiota</taxon>
        <taxon>Candidatus Entotheonellia</taxon>
        <taxon>Candidatus Entotheonellales</taxon>
        <taxon>Candidatus Entotheonellaceae</taxon>
        <taxon>Candidatus Entotheonella</taxon>
    </lineage>
</organism>
<dbReference type="PANTHER" id="PTHR43304">
    <property type="entry name" value="PHYTOCHROME-LIKE PROTEIN CPH1"/>
    <property type="match status" value="1"/>
</dbReference>
<dbReference type="CDD" id="cd00156">
    <property type="entry name" value="REC"/>
    <property type="match status" value="1"/>
</dbReference>
<dbReference type="Gene3D" id="3.40.50.2300">
    <property type="match status" value="1"/>
</dbReference>
<dbReference type="EC" id="2.7.13.3" evidence="2"/>
<dbReference type="Pfam" id="PF00072">
    <property type="entry name" value="Response_reg"/>
    <property type="match status" value="1"/>
</dbReference>
<comment type="catalytic activity">
    <reaction evidence="1">
        <text>ATP + protein L-histidine = ADP + protein N-phospho-L-histidine.</text>
        <dbReference type="EC" id="2.7.13.3"/>
    </reaction>
</comment>
<dbReference type="PRINTS" id="PR00344">
    <property type="entry name" value="BCTRLSENSOR"/>
</dbReference>
<feature type="domain" description="Response regulatory" evidence="8">
    <location>
        <begin position="8"/>
        <end position="125"/>
    </location>
</feature>
<dbReference type="SUPFAM" id="SSF52172">
    <property type="entry name" value="CheY-like"/>
    <property type="match status" value="1"/>
</dbReference>
<keyword evidence="3 6" id="KW-0597">Phosphoprotein</keyword>
<keyword evidence="10" id="KW-1185">Reference proteome</keyword>
<dbReference type="SMART" id="SM00388">
    <property type="entry name" value="HisKA"/>
    <property type="match status" value="1"/>
</dbReference>